<evidence type="ECO:0000313" key="2">
    <source>
        <dbReference type="Proteomes" id="UP000076532"/>
    </source>
</evidence>
<sequence length="554" mass="63905">MDEERVETLLYDGWQGNPGVPYTFQANQANVRYFLSSACAGLDVDNRLQAALDTKMFKKVYQNSMEHYVNGLPRHRQDSARQVELDPEDKDASCIFICTLDDFKDMSVATKHKIFSRRHILVLDTATNERWKFDEKSLARMGALDDPRQLQCAHLKTEDDNMSLLRSGTIRQVIEVAKSDSTAVLNVLDLPLGESNCLNVPPCFLDMATDEYVTTKVPRKVYGVWRDKDKEILEDYRDDRMWGTISTKHALSWPHIDDEGFATSTSTLTGGKFWAIMRRKDGLGIESIHAFLEWDPSDFVSDDVIFEVIYLPPKCEFFMIPGARHLVVSTDHTVVDGRHFYCSATVLASCVSMVHTFMLGHNITNTRHDHTKVLAYRMLLLWYRHYCVEKLRETDHIVDMSQPEDLIKILTLGMILDFSGVLYRPRYETNDKFLEEIPQERMCFRVLWKTFATNYATRIGEEWVHPTYIYKLSVVAFAAALIKYRLTINNVKDVVSADQLKKAVYQHFQKDHRDLVPALNTFLEEGQREWLVWSGPPITIERRDEAEAAMAVQG</sequence>
<evidence type="ECO:0008006" key="3">
    <source>
        <dbReference type="Google" id="ProtNLM"/>
    </source>
</evidence>
<proteinExistence type="predicted"/>
<reference evidence="1 2" key="1">
    <citation type="journal article" date="2016" name="Mol. Biol. Evol.">
        <title>Comparative Genomics of Early-Diverging Mushroom-Forming Fungi Provides Insights into the Origins of Lignocellulose Decay Capabilities.</title>
        <authorList>
            <person name="Nagy L.G."/>
            <person name="Riley R."/>
            <person name="Tritt A."/>
            <person name="Adam C."/>
            <person name="Daum C."/>
            <person name="Floudas D."/>
            <person name="Sun H."/>
            <person name="Yadav J.S."/>
            <person name="Pangilinan J."/>
            <person name="Larsson K.H."/>
            <person name="Matsuura K."/>
            <person name="Barry K."/>
            <person name="Labutti K."/>
            <person name="Kuo R."/>
            <person name="Ohm R.A."/>
            <person name="Bhattacharya S.S."/>
            <person name="Shirouzu T."/>
            <person name="Yoshinaga Y."/>
            <person name="Martin F.M."/>
            <person name="Grigoriev I.V."/>
            <person name="Hibbett D.S."/>
        </authorList>
    </citation>
    <scope>NUCLEOTIDE SEQUENCE [LARGE SCALE GENOMIC DNA]</scope>
    <source>
        <strain evidence="1 2">CBS 109695</strain>
    </source>
</reference>
<keyword evidence="2" id="KW-1185">Reference proteome</keyword>
<organism evidence="1 2">
    <name type="scientific">Athelia psychrophila</name>
    <dbReference type="NCBI Taxonomy" id="1759441"/>
    <lineage>
        <taxon>Eukaryota</taxon>
        <taxon>Fungi</taxon>
        <taxon>Dikarya</taxon>
        <taxon>Basidiomycota</taxon>
        <taxon>Agaricomycotina</taxon>
        <taxon>Agaricomycetes</taxon>
        <taxon>Agaricomycetidae</taxon>
        <taxon>Atheliales</taxon>
        <taxon>Atheliaceae</taxon>
        <taxon>Athelia</taxon>
    </lineage>
</organism>
<dbReference type="Proteomes" id="UP000076532">
    <property type="component" value="Unassembled WGS sequence"/>
</dbReference>
<accession>A0A167SUN8</accession>
<dbReference type="AlphaFoldDB" id="A0A167SUN8"/>
<protein>
    <recommendedName>
        <fullName evidence="3">JmjC domain-containing protein</fullName>
    </recommendedName>
</protein>
<gene>
    <name evidence="1" type="ORF">FIBSPDRAFT_970222</name>
</gene>
<dbReference type="OrthoDB" id="3270451at2759"/>
<name>A0A167SUN8_9AGAM</name>
<dbReference type="EMBL" id="KV418771">
    <property type="protein sequence ID" value="KZP02260.1"/>
    <property type="molecule type" value="Genomic_DNA"/>
</dbReference>
<evidence type="ECO:0000313" key="1">
    <source>
        <dbReference type="EMBL" id="KZP02260.1"/>
    </source>
</evidence>
<feature type="non-terminal residue" evidence="1">
    <location>
        <position position="554"/>
    </location>
</feature>